<dbReference type="PANTHER" id="PTHR40642:SF1">
    <property type="entry name" value="YALI0F31295P"/>
    <property type="match status" value="1"/>
</dbReference>
<feature type="compositionally biased region" description="Basic and acidic residues" evidence="1">
    <location>
        <begin position="19"/>
        <end position="30"/>
    </location>
</feature>
<feature type="compositionally biased region" description="Polar residues" evidence="1">
    <location>
        <begin position="1"/>
        <end position="11"/>
    </location>
</feature>
<reference evidence="2 3" key="1">
    <citation type="journal article" date="2020" name="G3 (Bethesda)">
        <title>Genetic Underpinnings of Host Manipulation by Ophiocordyceps as Revealed by Comparative Transcriptomics.</title>
        <authorList>
            <person name="Will I."/>
            <person name="Das B."/>
            <person name="Trinh T."/>
            <person name="Brachmann A."/>
            <person name="Ohm R.A."/>
            <person name="de Bekker C."/>
        </authorList>
    </citation>
    <scope>NUCLEOTIDE SEQUENCE [LARGE SCALE GENOMIC DNA]</scope>
    <source>
        <strain evidence="2 3">EC05</strain>
    </source>
</reference>
<protein>
    <submittedName>
        <fullName evidence="2">Uncharacterized protein</fullName>
    </submittedName>
</protein>
<evidence type="ECO:0000313" key="3">
    <source>
        <dbReference type="Proteomes" id="UP000562929"/>
    </source>
</evidence>
<dbReference type="PANTHER" id="PTHR40642">
    <property type="entry name" value="YALI0F31295P"/>
    <property type="match status" value="1"/>
</dbReference>
<keyword evidence="3" id="KW-1185">Reference proteome</keyword>
<name>A0A8H4QAG5_9HYPO</name>
<sequence>MSSLPTSQNGDTAAPDPTEGAHGEKADPTRQPHTNSVTPEPQPEQEGPDSDAASTPGPLAPYDWADFEVRYDMALREADVHERDILKEAQSLSTYFQTWASAAAAHDDERAVKRLRTRQRFVNLAEEKVAQKQQHYDEVVRAFESALALLQTNSARRLSRHPRLRRAWRVGQTRDCRKVQVNCRKAQYKLRQVAPPFFKTTSPISFKATSQQRQYFISLGETVEDDLGYYEDGVKRTLTDEQIDLFRRSELREMLLKQQKASLGRCTKSPAADAAKEGPDAASSSASGVKRKRKKRRKNEGAPKPRYEPKPDLRKRTWDVVDKGLDSLDYD</sequence>
<feature type="compositionally biased region" description="Basic and acidic residues" evidence="1">
    <location>
        <begin position="299"/>
        <end position="318"/>
    </location>
</feature>
<proteinExistence type="predicted"/>
<feature type="compositionally biased region" description="Basic residues" evidence="1">
    <location>
        <begin position="289"/>
        <end position="298"/>
    </location>
</feature>
<feature type="region of interest" description="Disordered" evidence="1">
    <location>
        <begin position="1"/>
        <end position="61"/>
    </location>
</feature>
<evidence type="ECO:0000313" key="2">
    <source>
        <dbReference type="EMBL" id="KAF4592011.1"/>
    </source>
</evidence>
<dbReference type="EMBL" id="JAACLJ010000002">
    <property type="protein sequence ID" value="KAF4592011.1"/>
    <property type="molecule type" value="Genomic_DNA"/>
</dbReference>
<dbReference type="OrthoDB" id="5335351at2759"/>
<dbReference type="AlphaFoldDB" id="A0A8H4QAG5"/>
<dbReference type="Proteomes" id="UP000562929">
    <property type="component" value="Unassembled WGS sequence"/>
</dbReference>
<accession>A0A8H4QAG5</accession>
<comment type="caution">
    <text evidence="2">The sequence shown here is derived from an EMBL/GenBank/DDBJ whole genome shotgun (WGS) entry which is preliminary data.</text>
</comment>
<gene>
    <name evidence="2" type="ORF">GQ602_002310</name>
</gene>
<evidence type="ECO:0000256" key="1">
    <source>
        <dbReference type="SAM" id="MobiDB-lite"/>
    </source>
</evidence>
<organism evidence="2 3">
    <name type="scientific">Ophiocordyceps camponoti-floridani</name>
    <dbReference type="NCBI Taxonomy" id="2030778"/>
    <lineage>
        <taxon>Eukaryota</taxon>
        <taxon>Fungi</taxon>
        <taxon>Dikarya</taxon>
        <taxon>Ascomycota</taxon>
        <taxon>Pezizomycotina</taxon>
        <taxon>Sordariomycetes</taxon>
        <taxon>Hypocreomycetidae</taxon>
        <taxon>Hypocreales</taxon>
        <taxon>Ophiocordycipitaceae</taxon>
        <taxon>Ophiocordyceps</taxon>
    </lineage>
</organism>
<dbReference type="InterPro" id="IPR024526">
    <property type="entry name" value="DUF3807"/>
</dbReference>
<dbReference type="Pfam" id="PF12720">
    <property type="entry name" value="DUF3807"/>
    <property type="match status" value="1"/>
</dbReference>
<feature type="region of interest" description="Disordered" evidence="1">
    <location>
        <begin position="262"/>
        <end position="318"/>
    </location>
</feature>